<reference evidence="1 2" key="1">
    <citation type="submission" date="2018-09" db="EMBL/GenBank/DDBJ databases">
        <title>Genome sequencing of strain 6GH32-13.</title>
        <authorList>
            <person name="Weon H.-Y."/>
            <person name="Heo J."/>
            <person name="Kwon S.-W."/>
        </authorList>
    </citation>
    <scope>NUCLEOTIDE SEQUENCE [LARGE SCALE GENOMIC DNA]</scope>
    <source>
        <strain evidence="1 2">5GH32-13</strain>
    </source>
</reference>
<evidence type="ECO:0000313" key="1">
    <source>
        <dbReference type="EMBL" id="AXY74641.1"/>
    </source>
</evidence>
<dbReference type="Proteomes" id="UP000263900">
    <property type="component" value="Chromosome"/>
</dbReference>
<dbReference type="OrthoDB" id="4846903at2"/>
<proteinExistence type="predicted"/>
<sequence length="312" mass="33929">MKKTLTRKHLQNALATTYASPNAIMASLNDPDLPDDLASWLSRLALLNGVPFNYLVPDERMLPQESIRFFYLDQNWVSALSDGAFSIGRNLTADTDSAMLNLDTAVAPGVHQKSFAFTTKVRSKLLGTDPPPVPTIITGFLLRSSLVLDYPSLGVNAYPVNGTPDDKNPVMLDILRLEQLGPKSDTMICLIAGDAWRIDIHEAPQALHYGIDCFLDSCQVQTKPVDAVKNLHTFTITTTTNPNGTKVQSVTMSDTSTPTDISSTFRSKKTRVLNMQALASTISTVNNGATVDAAIMGFEMTEGVGMVSFINQ</sequence>
<protein>
    <submittedName>
        <fullName evidence="1">Uncharacterized protein</fullName>
    </submittedName>
</protein>
<keyword evidence="2" id="KW-1185">Reference proteome</keyword>
<dbReference type="RefSeq" id="WP_119050526.1">
    <property type="nucleotide sequence ID" value="NZ_CP032157.1"/>
</dbReference>
<dbReference type="EMBL" id="CP032157">
    <property type="protein sequence ID" value="AXY74641.1"/>
    <property type="molecule type" value="Genomic_DNA"/>
</dbReference>
<evidence type="ECO:0000313" key="2">
    <source>
        <dbReference type="Proteomes" id="UP000263900"/>
    </source>
</evidence>
<name>A0A3B7MW76_9BACT</name>
<dbReference type="AlphaFoldDB" id="A0A3B7MW76"/>
<accession>A0A3B7MW76</accession>
<dbReference type="KEGG" id="pseg:D3H65_11905"/>
<organism evidence="1 2">
    <name type="scientific">Paraflavitalea soli</name>
    <dbReference type="NCBI Taxonomy" id="2315862"/>
    <lineage>
        <taxon>Bacteria</taxon>
        <taxon>Pseudomonadati</taxon>
        <taxon>Bacteroidota</taxon>
        <taxon>Chitinophagia</taxon>
        <taxon>Chitinophagales</taxon>
        <taxon>Chitinophagaceae</taxon>
        <taxon>Paraflavitalea</taxon>
    </lineage>
</organism>
<gene>
    <name evidence="1" type="ORF">D3H65_11905</name>
</gene>